<accession>A0A4U8YMS0</accession>
<sequence length="92" mass="9959">MAKKLVSEKGVEEIIVDGTVYMDGSMILTPGAKDVLRNKGVTIVYGPRPETCEEDRLAAMVADLLKKEYGITDDAQVKAVCCKVVEAIKNNA</sequence>
<organism evidence="1 2">
    <name type="scientific">Desulfoluna butyratoxydans</name>
    <dbReference type="NCBI Taxonomy" id="231438"/>
    <lineage>
        <taxon>Bacteria</taxon>
        <taxon>Pseudomonadati</taxon>
        <taxon>Thermodesulfobacteriota</taxon>
        <taxon>Desulfobacteria</taxon>
        <taxon>Desulfobacterales</taxon>
        <taxon>Desulfolunaceae</taxon>
        <taxon>Desulfoluna</taxon>
    </lineage>
</organism>
<gene>
    <name evidence="1" type="ORF">MSL71_26880</name>
</gene>
<dbReference type="AlphaFoldDB" id="A0A4U8YMS0"/>
<dbReference type="EMBL" id="CAADHO010000004">
    <property type="protein sequence ID" value="VFQ45031.1"/>
    <property type="molecule type" value="Genomic_DNA"/>
</dbReference>
<evidence type="ECO:0000313" key="2">
    <source>
        <dbReference type="Proteomes" id="UP000507962"/>
    </source>
</evidence>
<name>A0A4U8YMS0_9BACT</name>
<evidence type="ECO:0000313" key="1">
    <source>
        <dbReference type="EMBL" id="VFQ45031.1"/>
    </source>
</evidence>
<keyword evidence="2" id="KW-1185">Reference proteome</keyword>
<reference evidence="1 2" key="1">
    <citation type="submission" date="2019-03" db="EMBL/GenBank/DDBJ databases">
        <authorList>
            <person name="Nijsse B."/>
        </authorList>
    </citation>
    <scope>NUCLEOTIDE SEQUENCE [LARGE SCALE GENOMIC DNA]</scope>
    <source>
        <strain evidence="1">Desulfoluna butyratoxydans MSL71</strain>
    </source>
</reference>
<proteinExistence type="predicted"/>
<dbReference type="RefSeq" id="WP_180141136.1">
    <property type="nucleotide sequence ID" value="NZ_CAADHO010000004.1"/>
</dbReference>
<dbReference type="Proteomes" id="UP000507962">
    <property type="component" value="Unassembled WGS sequence"/>
</dbReference>
<protein>
    <submittedName>
        <fullName evidence="1">Uncharacterized protein</fullName>
    </submittedName>
</protein>